<evidence type="ECO:0000313" key="1">
    <source>
        <dbReference type="EMBL" id="KKM95015.1"/>
    </source>
</evidence>
<comment type="caution">
    <text evidence="1">The sequence shown here is derived from an EMBL/GenBank/DDBJ whole genome shotgun (WGS) entry which is preliminary data.</text>
</comment>
<name>A0A0F9P1M5_9ZZZZ</name>
<proteinExistence type="predicted"/>
<dbReference type="EMBL" id="LAZR01006063">
    <property type="protein sequence ID" value="KKM95015.1"/>
    <property type="molecule type" value="Genomic_DNA"/>
</dbReference>
<accession>A0A0F9P1M5</accession>
<reference evidence="1" key="1">
    <citation type="journal article" date="2015" name="Nature">
        <title>Complex archaea that bridge the gap between prokaryotes and eukaryotes.</title>
        <authorList>
            <person name="Spang A."/>
            <person name="Saw J.H."/>
            <person name="Jorgensen S.L."/>
            <person name="Zaremba-Niedzwiedzka K."/>
            <person name="Martijn J."/>
            <person name="Lind A.E."/>
            <person name="van Eijk R."/>
            <person name="Schleper C."/>
            <person name="Guy L."/>
            <person name="Ettema T.J."/>
        </authorList>
    </citation>
    <scope>NUCLEOTIDE SEQUENCE</scope>
</reference>
<organism evidence="1">
    <name type="scientific">marine sediment metagenome</name>
    <dbReference type="NCBI Taxonomy" id="412755"/>
    <lineage>
        <taxon>unclassified sequences</taxon>
        <taxon>metagenomes</taxon>
        <taxon>ecological metagenomes</taxon>
    </lineage>
</organism>
<sequence length="58" mass="6305">MFIGISLIGCSAAEFLLSDISGWDFSACVDGFSTCRELLEDNQDKIFGGQETIDEVLP</sequence>
<protein>
    <submittedName>
        <fullName evidence="1">Uncharacterized protein</fullName>
    </submittedName>
</protein>
<dbReference type="AlphaFoldDB" id="A0A0F9P1M5"/>
<gene>
    <name evidence="1" type="ORF">LCGC14_1192460</name>
</gene>